<dbReference type="HOGENOM" id="CLU_001013_1_1_1"/>
<feature type="compositionally biased region" description="Gly residues" evidence="2">
    <location>
        <begin position="1372"/>
        <end position="1382"/>
    </location>
</feature>
<feature type="compositionally biased region" description="Acidic residues" evidence="2">
    <location>
        <begin position="1342"/>
        <end position="1371"/>
    </location>
</feature>
<dbReference type="PANTHER" id="PTHR13298:SF11">
    <property type="entry name" value="RAPAMYCIN-INSENSITIVE COMPANION OF MTOR"/>
    <property type="match status" value="1"/>
</dbReference>
<organism evidence="7 8">
    <name type="scientific">Hapsidospora chrysogenum (strain ATCC 11550 / CBS 779.69 / DSM 880 / IAM 14645 / JCM 23072 / IMI 49137)</name>
    <name type="common">Acremonium chrysogenum</name>
    <dbReference type="NCBI Taxonomy" id="857340"/>
    <lineage>
        <taxon>Eukaryota</taxon>
        <taxon>Fungi</taxon>
        <taxon>Dikarya</taxon>
        <taxon>Ascomycota</taxon>
        <taxon>Pezizomycotina</taxon>
        <taxon>Sordariomycetes</taxon>
        <taxon>Hypocreomycetidae</taxon>
        <taxon>Hypocreales</taxon>
        <taxon>Bionectriaceae</taxon>
        <taxon>Hapsidospora</taxon>
    </lineage>
</organism>
<evidence type="ECO:0000259" key="6">
    <source>
        <dbReference type="SMART" id="SM01310"/>
    </source>
</evidence>
<dbReference type="SMART" id="SM00742">
    <property type="entry name" value="Hr1"/>
    <property type="match status" value="1"/>
</dbReference>
<name>A0A086T3M0_HAPC1</name>
<feature type="region of interest" description="Disordered" evidence="2">
    <location>
        <begin position="1"/>
        <end position="119"/>
    </location>
</feature>
<dbReference type="EMBL" id="JPKY01000058">
    <property type="protein sequence ID" value="KFH43952.1"/>
    <property type="molecule type" value="Genomic_DNA"/>
</dbReference>
<dbReference type="Gene3D" id="1.10.287.160">
    <property type="entry name" value="HR1 repeat"/>
    <property type="match status" value="1"/>
</dbReference>
<dbReference type="InterPro" id="IPR029452">
    <property type="entry name" value="RICTOR_V"/>
</dbReference>
<feature type="compositionally biased region" description="Polar residues" evidence="2">
    <location>
        <begin position="1"/>
        <end position="17"/>
    </location>
</feature>
<feature type="compositionally biased region" description="Gly residues" evidence="2">
    <location>
        <begin position="31"/>
        <end position="49"/>
    </location>
</feature>
<comment type="similarity">
    <text evidence="1">Belongs to the RICTOR family.</text>
</comment>
<dbReference type="InterPro" id="IPR028267">
    <property type="entry name" value="Pianissimo_N"/>
</dbReference>
<feature type="domain" description="Rapamycin-insensitive companion of mTOR" evidence="6">
    <location>
        <begin position="1123"/>
        <end position="1195"/>
    </location>
</feature>
<dbReference type="InterPro" id="IPR016024">
    <property type="entry name" value="ARM-type_fold"/>
</dbReference>
<feature type="domain" description="Rapamycin-insensitive companion of mTOR middle" evidence="4">
    <location>
        <begin position="711"/>
        <end position="935"/>
    </location>
</feature>
<dbReference type="Pfam" id="PF02185">
    <property type="entry name" value="HR1"/>
    <property type="match status" value="1"/>
</dbReference>
<protein>
    <recommendedName>
        <fullName evidence="9">REM-1 domain-containing protein</fullName>
    </recommendedName>
</protein>
<feature type="domain" description="REM-1" evidence="3">
    <location>
        <begin position="125"/>
        <end position="194"/>
    </location>
</feature>
<feature type="compositionally biased region" description="Basic and acidic residues" evidence="2">
    <location>
        <begin position="1385"/>
        <end position="1394"/>
    </location>
</feature>
<dbReference type="InterPro" id="IPR029453">
    <property type="entry name" value="Rictor_IV"/>
</dbReference>
<dbReference type="Pfam" id="PF14664">
    <property type="entry name" value="RICTOR_N"/>
    <property type="match status" value="1"/>
</dbReference>
<comment type="caution">
    <text evidence="7">The sequence shown here is derived from an EMBL/GenBank/DDBJ whole genome shotgun (WGS) entry which is preliminary data.</text>
</comment>
<dbReference type="SMART" id="SM01307">
    <property type="entry name" value="RICTOR_M"/>
    <property type="match status" value="1"/>
</dbReference>
<dbReference type="STRING" id="857340.A0A086T3M0"/>
<dbReference type="SUPFAM" id="SSF48371">
    <property type="entry name" value="ARM repeat"/>
    <property type="match status" value="1"/>
</dbReference>
<dbReference type="GO" id="GO:0031932">
    <property type="term" value="C:TORC2 complex"/>
    <property type="evidence" value="ECO:0007669"/>
    <property type="project" value="InterPro"/>
</dbReference>
<dbReference type="SMART" id="SM01303">
    <property type="entry name" value="RasGEF_N_2"/>
    <property type="match status" value="1"/>
</dbReference>
<feature type="region of interest" description="Disordered" evidence="2">
    <location>
        <begin position="1239"/>
        <end position="1258"/>
    </location>
</feature>
<dbReference type="SUPFAM" id="SSF46585">
    <property type="entry name" value="HR1 repeat"/>
    <property type="match status" value="1"/>
</dbReference>
<dbReference type="InterPro" id="IPR028268">
    <property type="entry name" value="Pianissimo_fam"/>
</dbReference>
<dbReference type="PANTHER" id="PTHR13298">
    <property type="entry name" value="CYTOSOLIC REGULATOR PIANISSIMO"/>
    <property type="match status" value="1"/>
</dbReference>
<evidence type="ECO:0000259" key="3">
    <source>
        <dbReference type="SMART" id="SM00742"/>
    </source>
</evidence>
<evidence type="ECO:0000313" key="8">
    <source>
        <dbReference type="Proteomes" id="UP000029964"/>
    </source>
</evidence>
<feature type="compositionally biased region" description="Basic and acidic residues" evidence="2">
    <location>
        <begin position="183"/>
        <end position="192"/>
    </location>
</feature>
<feature type="domain" description="Rapamycin-insensitive companion of mTOR N-terminal" evidence="5">
    <location>
        <begin position="256"/>
        <end position="632"/>
    </location>
</feature>
<evidence type="ECO:0000259" key="4">
    <source>
        <dbReference type="SMART" id="SM01307"/>
    </source>
</evidence>
<feature type="region of interest" description="Disordered" evidence="2">
    <location>
        <begin position="1342"/>
        <end position="1414"/>
    </location>
</feature>
<evidence type="ECO:0000259" key="5">
    <source>
        <dbReference type="SMART" id="SM01308"/>
    </source>
</evidence>
<dbReference type="InterPro" id="IPR029451">
    <property type="entry name" value="RICTOR_M"/>
</dbReference>
<dbReference type="Pfam" id="PF14666">
    <property type="entry name" value="RICTOR_M"/>
    <property type="match status" value="1"/>
</dbReference>
<dbReference type="Pfam" id="PF14663">
    <property type="entry name" value="RasGEF_N_2"/>
    <property type="match status" value="1"/>
</dbReference>
<keyword evidence="8" id="KW-1185">Reference proteome</keyword>
<dbReference type="Proteomes" id="UP000029964">
    <property type="component" value="Unassembled WGS sequence"/>
</dbReference>
<reference evidence="8" key="1">
    <citation type="journal article" date="2014" name="Genome Announc.">
        <title>Genome sequence and annotation of Acremonium chrysogenum, producer of the beta-lactam antibiotic cephalosporin C.</title>
        <authorList>
            <person name="Terfehr D."/>
            <person name="Dahlmann T.A."/>
            <person name="Specht T."/>
            <person name="Zadra I."/>
            <person name="Kuernsteiner H."/>
            <person name="Kueck U."/>
        </authorList>
    </citation>
    <scope>NUCLEOTIDE SEQUENCE [LARGE SCALE GENOMIC DNA]</scope>
    <source>
        <strain evidence="8">ATCC 11550 / CBS 779.69 / DSM 880 / IAM 14645 / JCM 23072 / IMI 49137</strain>
    </source>
</reference>
<dbReference type="InterPro" id="IPR011072">
    <property type="entry name" value="HR1_rho-bd"/>
</dbReference>
<accession>A0A086T3M0</accession>
<dbReference type="InterPro" id="IPR036274">
    <property type="entry name" value="HR1_rpt_sf"/>
</dbReference>
<feature type="compositionally biased region" description="Polar residues" evidence="2">
    <location>
        <begin position="52"/>
        <end position="94"/>
    </location>
</feature>
<dbReference type="Pfam" id="PF14668">
    <property type="entry name" value="RICTOR_V"/>
    <property type="match status" value="1"/>
</dbReference>
<dbReference type="OrthoDB" id="271111at2759"/>
<feature type="region of interest" description="Disordered" evidence="2">
    <location>
        <begin position="183"/>
        <end position="229"/>
    </location>
</feature>
<dbReference type="SMART" id="SM01310">
    <property type="entry name" value="RICTOR_V"/>
    <property type="match status" value="1"/>
</dbReference>
<sequence>MVGASTTPTQKGMTPQHPQKPGRSSYDRDGGGGGGGGGSVGGGGGGGLQPPGSLSTPTRNMAAASQRSAGSFNPSFAAGSFSSELRSQMTSSRAGSRMDGIGGSAYPGGIMSKVDEDDSEAAVEQAIAALKDRLNREMKIREGSENMLEALNAKKAKQTKDQRIRVEAELSASNKRIKDLRQKISDAQRSKEMPPPPTTPTRNRDRALSNGLRSPPSASRSGVGSDIDESAESPTFALAELLQALEAEGMMPEYYVSRANQLVDLFKRHPTLKYDLVWSVFGLRMQVMLLSESREVAAAGYRMTRYAISDRASLRTIRSLNTDYLVIRSLNNYRKADVEREQALKFVRAFLDVKDGVKEISRAIVRTIVAVAETGEERRPNIQSAEQDADRLRPICIETLAEILVRDPRLLLASGGMGPLSEALSEGTYKAPESLAAAFLFLLDTPKRRKYVKPGYGLDVMFTVFTDHLVSNEAVLKRNAKAISTALKSWSGLMTLSMYDFRTIRSLITCMVLPNAAIRETVLDLFFSLLRIKPPAWATSFLAGRRLTTYGRVVNFKSASAKERGAGIYLEDEGGEQNFVEHYTALLLAIFIKAGLLPSLLRIAQSEEDAMLKRKTTLLIGEVLKLASRLLPPSWNAELQLLPELFSAAAQFKSHDHFVASGIVYQISSVSRTLYRSAPSGSMPGALPSSSSMNDLTSLEEQPKANPSVVFDDATFRQLLVDSGVLNHHSWSKWNWDVILRIIDGPLQIGKRLEEAIKASKFMKRIMSFYRPFKYKFADVKNTRATQKYVRVGCALIHSLLQSPEGVRFLADSKLLRQIAECLAQCDPTSGLTAQYPMFSKDRLIDTLCGGYFPMVGVLSSHPRGLQLLERWRMFNMMYHIVDLKQRPDLIKLLLSNFDYSVQGHPRVLLSKALTGGTKEIRIHATNALRKYAIRPVPANSYEGMNGSKWAIQHLVTQLYDPEVEVCATAIKILEKACNRKTCLEYIVECRPSLDHLGEIGAPLLLRFLSTSIGYHYLDGLDYISNEMDDWFLGRNDTYVSVIEASLARAFLVDPDEQANRMSLFDDAEVEGDFHDSHVPPHFYRELTRTQEGCKLLSDKGHFQEFVATIRAHGMQSEDPELVTKVKGCLWAVGNVGSMELGAPFLEGSDVVERVIAIAETHEVMSLRGTAFFVLGLIARSTHGLEILSEHGWDSNTTPMGNSLGFCIPNDLSKLFSLAPWEPENMASVTILETQRTIQDPPSIHPTRPPLEEGELPPPLLTEADLNRRILELIVDLGNMVLYKKAVVELQKLRQRKPAAFHSVAFFKTIMGLMEYNHYRLGVRRMVIDLFDKSVMRQIVFEDDDEGEEGEEEESDSESSDDDEEEEEEDGGGPLSAGGGDDSSGDDRTERQRSISEPMDMRASMAPAPLNIRR</sequence>
<evidence type="ECO:0000256" key="1">
    <source>
        <dbReference type="ARBA" id="ARBA00008878"/>
    </source>
</evidence>
<evidence type="ECO:0008006" key="9">
    <source>
        <dbReference type="Google" id="ProtNLM"/>
    </source>
</evidence>
<gene>
    <name evidence="7" type="ORF">ACRE_052910</name>
</gene>
<proteinExistence type="inferred from homology"/>
<evidence type="ECO:0000256" key="2">
    <source>
        <dbReference type="SAM" id="MobiDB-lite"/>
    </source>
</evidence>
<dbReference type="SMART" id="SM01308">
    <property type="entry name" value="RICTOR_N"/>
    <property type="match status" value="1"/>
</dbReference>
<evidence type="ECO:0000313" key="7">
    <source>
        <dbReference type="EMBL" id="KFH43952.1"/>
    </source>
</evidence>
<dbReference type="GO" id="GO:0038203">
    <property type="term" value="P:TORC2 signaling"/>
    <property type="evidence" value="ECO:0007669"/>
    <property type="project" value="TreeGrafter"/>
</dbReference>